<evidence type="ECO:0000313" key="3">
    <source>
        <dbReference type="Proteomes" id="UP000438429"/>
    </source>
</evidence>
<dbReference type="EMBL" id="VEVO01000004">
    <property type="protein sequence ID" value="KAF0043201.1"/>
    <property type="molecule type" value="Genomic_DNA"/>
</dbReference>
<dbReference type="AlphaFoldDB" id="A0A6A4TJY9"/>
<comment type="caution">
    <text evidence="2">The sequence shown here is derived from an EMBL/GenBank/DDBJ whole genome shotgun (WGS) entry which is preliminary data.</text>
</comment>
<proteinExistence type="predicted"/>
<feature type="region of interest" description="Disordered" evidence="1">
    <location>
        <begin position="159"/>
        <end position="178"/>
    </location>
</feature>
<gene>
    <name evidence="2" type="ORF">F2P81_004538</name>
</gene>
<reference evidence="2 3" key="1">
    <citation type="submission" date="2019-06" db="EMBL/GenBank/DDBJ databases">
        <title>Draft genomes of female and male turbot (Scophthalmus maximus).</title>
        <authorList>
            <person name="Xu H."/>
            <person name="Xu X.-W."/>
            <person name="Shao C."/>
            <person name="Chen S."/>
        </authorList>
    </citation>
    <scope>NUCLEOTIDE SEQUENCE [LARGE SCALE GENOMIC DNA]</scope>
    <source>
        <strain evidence="2">Ysfricsl-2016a</strain>
        <tissue evidence="2">Blood</tissue>
    </source>
</reference>
<protein>
    <submittedName>
        <fullName evidence="2">Uncharacterized protein</fullName>
    </submittedName>
</protein>
<dbReference type="Proteomes" id="UP000438429">
    <property type="component" value="Unassembled WGS sequence"/>
</dbReference>
<organism evidence="2 3">
    <name type="scientific">Scophthalmus maximus</name>
    <name type="common">Turbot</name>
    <name type="synonym">Psetta maxima</name>
    <dbReference type="NCBI Taxonomy" id="52904"/>
    <lineage>
        <taxon>Eukaryota</taxon>
        <taxon>Metazoa</taxon>
        <taxon>Chordata</taxon>
        <taxon>Craniata</taxon>
        <taxon>Vertebrata</taxon>
        <taxon>Euteleostomi</taxon>
        <taxon>Actinopterygii</taxon>
        <taxon>Neopterygii</taxon>
        <taxon>Teleostei</taxon>
        <taxon>Neoteleostei</taxon>
        <taxon>Acanthomorphata</taxon>
        <taxon>Carangaria</taxon>
        <taxon>Pleuronectiformes</taxon>
        <taxon>Pleuronectoidei</taxon>
        <taxon>Scophthalmidae</taxon>
        <taxon>Scophthalmus</taxon>
    </lineage>
</organism>
<evidence type="ECO:0000313" key="2">
    <source>
        <dbReference type="EMBL" id="KAF0043201.1"/>
    </source>
</evidence>
<feature type="compositionally biased region" description="Gly residues" evidence="1">
    <location>
        <begin position="169"/>
        <end position="178"/>
    </location>
</feature>
<accession>A0A6A4TJY9</accession>
<evidence type="ECO:0000256" key="1">
    <source>
        <dbReference type="SAM" id="MobiDB-lite"/>
    </source>
</evidence>
<sequence length="207" mass="22534">MDVTPAPCYKFPYAFIMARYETDEGNSELSPPPVLSVKDEHGPACGAGLDHSLTVHHFDLVLGWTSYRPRQLRGCSVMSMTDSVRHGDMDMDAAIKVRKEPQGVVMAADQALMEEIKLDNNDCEDIQRQFCERRTLSTAKTINLRDLQRRLPVAVGVGQVSRSAPPGSVPGGSVPGGSVPGCRRRVPVATDVCSSVRCEGVGDHLNR</sequence>
<name>A0A6A4TJY9_SCOMX</name>